<organism evidence="2 3">
    <name type="scientific">Microcystis panniformis FACHB-1757</name>
    <dbReference type="NCBI Taxonomy" id="1638788"/>
    <lineage>
        <taxon>Bacteria</taxon>
        <taxon>Bacillati</taxon>
        <taxon>Cyanobacteriota</taxon>
        <taxon>Cyanophyceae</taxon>
        <taxon>Oscillatoriophycideae</taxon>
        <taxon>Chroococcales</taxon>
        <taxon>Microcystaceae</taxon>
        <taxon>Microcystis</taxon>
    </lineage>
</organism>
<dbReference type="KEGG" id="mpk:VL20_151"/>
<feature type="region of interest" description="Disordered" evidence="1">
    <location>
        <begin position="45"/>
        <end position="64"/>
    </location>
</feature>
<evidence type="ECO:0000313" key="2">
    <source>
        <dbReference type="EMBL" id="AKV65391.1"/>
    </source>
</evidence>
<dbReference type="PATRIC" id="fig|1638788.3.peg.155"/>
<proteinExistence type="predicted"/>
<sequence>MNEAEQISLKLTLGEVNQVLEALGTMPYRQVYQLIGKIQRQGEAQLQQPESTDSWTQEIPTVSE</sequence>
<evidence type="ECO:0000313" key="3">
    <source>
        <dbReference type="Proteomes" id="UP000068167"/>
    </source>
</evidence>
<dbReference type="EMBL" id="CP011339">
    <property type="protein sequence ID" value="AKV65391.1"/>
    <property type="molecule type" value="Genomic_DNA"/>
</dbReference>
<keyword evidence="3" id="KW-1185">Reference proteome</keyword>
<evidence type="ECO:0000256" key="1">
    <source>
        <dbReference type="SAM" id="MobiDB-lite"/>
    </source>
</evidence>
<protein>
    <submittedName>
        <fullName evidence="2">Uncharacterized protein</fullName>
    </submittedName>
</protein>
<dbReference type="RefSeq" id="WP_052275287.1">
    <property type="nucleotide sequence ID" value="NZ_CP011339.1"/>
</dbReference>
<gene>
    <name evidence="2" type="ORF">VL20_151</name>
</gene>
<name>A0A0K1RUK8_9CHRO</name>
<reference evidence="2 3" key="1">
    <citation type="journal article" date="2016" name="Stand. Genomic Sci.">
        <title>Complete genome sequence and genomic characterization of Microcystis panniformis FACHB 1757 by third-generation sequencing.</title>
        <authorList>
            <person name="Zhang J.Y."/>
            <person name="Guan R."/>
            <person name="Zhang H.J."/>
            <person name="Li H."/>
            <person name="Xiao P."/>
            <person name="Yu G.L."/>
            <person name="Du L."/>
            <person name="Cao D.M."/>
            <person name="Zhu B.C."/>
            <person name="Li R.H."/>
            <person name="Lu Z.H."/>
        </authorList>
    </citation>
    <scope>NUCLEOTIDE SEQUENCE [LARGE SCALE GENOMIC DNA]</scope>
    <source>
        <strain evidence="2 3">FACHB-1757</strain>
    </source>
</reference>
<accession>A0A0K1RUK8</accession>
<dbReference type="Proteomes" id="UP000068167">
    <property type="component" value="Chromosome"/>
</dbReference>
<dbReference type="AlphaFoldDB" id="A0A0K1RUK8"/>